<gene>
    <name evidence="2" type="ORF">GALMADRAFT_897068</name>
</gene>
<protein>
    <recommendedName>
        <fullName evidence="1">BTB domain-containing protein</fullName>
    </recommendedName>
</protein>
<dbReference type="Pfam" id="PF00651">
    <property type="entry name" value="BTB"/>
    <property type="match status" value="1"/>
</dbReference>
<organism evidence="2 3">
    <name type="scientific">Galerina marginata (strain CBS 339.88)</name>
    <dbReference type="NCBI Taxonomy" id="685588"/>
    <lineage>
        <taxon>Eukaryota</taxon>
        <taxon>Fungi</taxon>
        <taxon>Dikarya</taxon>
        <taxon>Basidiomycota</taxon>
        <taxon>Agaricomycotina</taxon>
        <taxon>Agaricomycetes</taxon>
        <taxon>Agaricomycetidae</taxon>
        <taxon>Agaricales</taxon>
        <taxon>Agaricineae</taxon>
        <taxon>Strophariaceae</taxon>
        <taxon>Galerina</taxon>
    </lineage>
</organism>
<reference evidence="3" key="1">
    <citation type="journal article" date="2014" name="Proc. Natl. Acad. Sci. U.S.A.">
        <title>Extensive sampling of basidiomycete genomes demonstrates inadequacy of the white-rot/brown-rot paradigm for wood decay fungi.</title>
        <authorList>
            <person name="Riley R."/>
            <person name="Salamov A.A."/>
            <person name="Brown D.W."/>
            <person name="Nagy L.G."/>
            <person name="Floudas D."/>
            <person name="Held B.W."/>
            <person name="Levasseur A."/>
            <person name="Lombard V."/>
            <person name="Morin E."/>
            <person name="Otillar R."/>
            <person name="Lindquist E.A."/>
            <person name="Sun H."/>
            <person name="LaButti K.M."/>
            <person name="Schmutz J."/>
            <person name="Jabbour D."/>
            <person name="Luo H."/>
            <person name="Baker S.E."/>
            <person name="Pisabarro A.G."/>
            <person name="Walton J.D."/>
            <person name="Blanchette R.A."/>
            <person name="Henrissat B."/>
            <person name="Martin F."/>
            <person name="Cullen D."/>
            <person name="Hibbett D.S."/>
            <person name="Grigoriev I.V."/>
        </authorList>
    </citation>
    <scope>NUCLEOTIDE SEQUENCE [LARGE SCALE GENOMIC DNA]</scope>
    <source>
        <strain evidence="3">CBS 339.88</strain>
    </source>
</reference>
<dbReference type="PROSITE" id="PS50097">
    <property type="entry name" value="BTB"/>
    <property type="match status" value="1"/>
</dbReference>
<dbReference type="Proteomes" id="UP000027222">
    <property type="component" value="Unassembled WGS sequence"/>
</dbReference>
<feature type="domain" description="BTB" evidence="1">
    <location>
        <begin position="21"/>
        <end position="99"/>
    </location>
</feature>
<evidence type="ECO:0000313" key="2">
    <source>
        <dbReference type="EMBL" id="KDR69922.1"/>
    </source>
</evidence>
<dbReference type="AlphaFoldDB" id="A0A067SIV7"/>
<keyword evidence="3" id="KW-1185">Reference proteome</keyword>
<dbReference type="SUPFAM" id="SSF54695">
    <property type="entry name" value="POZ domain"/>
    <property type="match status" value="1"/>
</dbReference>
<evidence type="ECO:0000259" key="1">
    <source>
        <dbReference type="PROSITE" id="PS50097"/>
    </source>
</evidence>
<dbReference type="PANTHER" id="PTHR24413">
    <property type="entry name" value="SPECKLE-TYPE POZ PROTEIN"/>
    <property type="match status" value="1"/>
</dbReference>
<dbReference type="InterPro" id="IPR011333">
    <property type="entry name" value="SKP1/BTB/POZ_sf"/>
</dbReference>
<accession>A0A067SIV7</accession>
<proteinExistence type="predicted"/>
<dbReference type="HOGENOM" id="CLU_033082_3_1_1"/>
<evidence type="ECO:0000313" key="3">
    <source>
        <dbReference type="Proteomes" id="UP000027222"/>
    </source>
</evidence>
<dbReference type="EMBL" id="KL142399">
    <property type="protein sequence ID" value="KDR69922.1"/>
    <property type="molecule type" value="Genomic_DNA"/>
</dbReference>
<dbReference type="OrthoDB" id="3036049at2759"/>
<name>A0A067SIV7_GALM3</name>
<dbReference type="CDD" id="cd18186">
    <property type="entry name" value="BTB_POZ_ZBTB_KLHL-like"/>
    <property type="match status" value="1"/>
</dbReference>
<dbReference type="SMART" id="SM00225">
    <property type="entry name" value="BTB"/>
    <property type="match status" value="1"/>
</dbReference>
<sequence length="325" mass="37297">MANSTETKELKRVSELWFEDADVIFQAGRKLFRVHRSILSARSPVFRDMFSVPPPIHEAGTSTEETLDGCTLIQLPDSEDDVLPFFLAIFDSSYFDSPPLEVSMDVVISILRLAHKYDVKFLSRRAIAHLNPVFPTEMVTFYYPSGTTTNEPRNDAMKLSLFEVMEVAFKADVSWILPSAFLWTVELKLSTILKSDQWNYLSPDLQEGYIINRERYIQARERAMDWLHVLPSKDGCSSPARCAEMKQWYVDRSQELVDTSGKILFFPPGSPRRHRLELTFCSRCASDAAKLSEQAVKKLWDNCPKYLGLHGWDMLIKEKADFMAS</sequence>
<dbReference type="InterPro" id="IPR000210">
    <property type="entry name" value="BTB/POZ_dom"/>
</dbReference>
<dbReference type="Gene3D" id="3.30.710.10">
    <property type="entry name" value="Potassium Channel Kv1.1, Chain A"/>
    <property type="match status" value="1"/>
</dbReference>